<dbReference type="NCBIfam" id="NF033529">
    <property type="entry name" value="transpos_ISLre2"/>
    <property type="match status" value="1"/>
</dbReference>
<reference evidence="3" key="1">
    <citation type="submission" date="2016-11" db="EMBL/GenBank/DDBJ databases">
        <authorList>
            <person name="Varghese N."/>
            <person name="Submissions S."/>
        </authorList>
    </citation>
    <scope>NUCLEOTIDE SEQUENCE [LARGE SCALE GENOMIC DNA]</scope>
    <source>
        <strain evidence="3">DSM 10124</strain>
    </source>
</reference>
<dbReference type="InterPro" id="IPR009620">
    <property type="entry name" value="UPF0236"/>
</dbReference>
<comment type="similarity">
    <text evidence="1">Belongs to the UPF0236 family.</text>
</comment>
<proteinExistence type="inferred from homology"/>
<evidence type="ECO:0000313" key="2">
    <source>
        <dbReference type="EMBL" id="SHF51852.1"/>
    </source>
</evidence>
<gene>
    <name evidence="2" type="ORF">SAMN02746091_02689</name>
</gene>
<dbReference type="AlphaFoldDB" id="A0A1M5CBR3"/>
<dbReference type="EMBL" id="FQVG01000110">
    <property type="protein sequence ID" value="SHF51852.1"/>
    <property type="molecule type" value="Genomic_DNA"/>
</dbReference>
<sequence>MNNIIQQHLINFTTKLIKNVEEMLSKEWDFTKLVEVVKESTDELGRNIIKDFLEELDKAIKEDDKRKKEWIVERKDKKSIITLLGGIEYSRTYYKSRKSGEYRYLLDDVIGIRKHEKVDKEVKIRLVENAINMSYEESSKITCKEKLSRQTVFNAIRQVGEVEVKREVKEKRKVRVLYIEADEDHVALQDGKKEMPRLVYVHEGRQERNGRNELKNVYYKAYVGVEAEEIWIDVADYVYENYEIESIEKIYIAGDGARWIKEGIEWIPKAKFVLDRYHLNKYIIRGTAKREEYREKIWKAINEGDKKGLREIFKELASKAETNTEKERIKEARRYILNNWEGIEIYKDDDEVIGCSAEGHVSHVLSARLSSRPLGWSKEGLKIMAKLRVFSKNGGNLREISVFKEDEKAFKVSKKKIKEAIRKINKSSREVMNNITILNIGKVTPIYRILKSIKYENII</sequence>
<accession>A0A1M5CBR3</accession>
<name>A0A1M5CBR3_9CLOT</name>
<keyword evidence="3" id="KW-1185">Reference proteome</keyword>
<dbReference type="Proteomes" id="UP000184423">
    <property type="component" value="Unassembled WGS sequence"/>
</dbReference>
<protein>
    <submittedName>
        <fullName evidence="2">Uncharacterized protein family (UPF0236)</fullName>
    </submittedName>
</protein>
<evidence type="ECO:0000256" key="1">
    <source>
        <dbReference type="ARBA" id="ARBA00006539"/>
    </source>
</evidence>
<evidence type="ECO:0000313" key="3">
    <source>
        <dbReference type="Proteomes" id="UP000184423"/>
    </source>
</evidence>
<organism evidence="2 3">
    <name type="scientific">Caloramator proteoclasticus DSM 10124</name>
    <dbReference type="NCBI Taxonomy" id="1121262"/>
    <lineage>
        <taxon>Bacteria</taxon>
        <taxon>Bacillati</taxon>
        <taxon>Bacillota</taxon>
        <taxon>Clostridia</taxon>
        <taxon>Eubacteriales</taxon>
        <taxon>Clostridiaceae</taxon>
        <taxon>Caloramator</taxon>
    </lineage>
</organism>
<dbReference type="Pfam" id="PF06782">
    <property type="entry name" value="UPF0236"/>
    <property type="match status" value="1"/>
</dbReference>